<feature type="compositionally biased region" description="Basic and acidic residues" evidence="1">
    <location>
        <begin position="1203"/>
        <end position="1222"/>
    </location>
</feature>
<feature type="compositionally biased region" description="Pro residues" evidence="1">
    <location>
        <begin position="591"/>
        <end position="608"/>
    </location>
</feature>
<feature type="compositionally biased region" description="Polar residues" evidence="1">
    <location>
        <begin position="869"/>
        <end position="881"/>
    </location>
</feature>
<feature type="region of interest" description="Disordered" evidence="1">
    <location>
        <begin position="1178"/>
        <end position="1237"/>
    </location>
</feature>
<dbReference type="EMBL" id="LNFO01004857">
    <property type="protein sequence ID" value="KUF79351.1"/>
    <property type="molecule type" value="Genomic_DNA"/>
</dbReference>
<feature type="compositionally biased region" description="Acidic residues" evidence="1">
    <location>
        <begin position="1355"/>
        <end position="1367"/>
    </location>
</feature>
<reference evidence="2 3" key="1">
    <citation type="submission" date="2015-11" db="EMBL/GenBank/DDBJ databases">
        <title>Genomes and virulence difference between two physiological races of Phytophthora nicotianae.</title>
        <authorList>
            <person name="Liu H."/>
            <person name="Ma X."/>
            <person name="Yu H."/>
            <person name="Fang D."/>
            <person name="Li Y."/>
            <person name="Wang X."/>
            <person name="Wang W."/>
            <person name="Dong Y."/>
            <person name="Xiao B."/>
        </authorList>
    </citation>
    <scope>NUCLEOTIDE SEQUENCE [LARGE SCALE GENOMIC DNA]</scope>
    <source>
        <strain evidence="3">race 0</strain>
    </source>
</reference>
<feature type="region of interest" description="Disordered" evidence="1">
    <location>
        <begin position="1716"/>
        <end position="1753"/>
    </location>
</feature>
<evidence type="ECO:0000313" key="2">
    <source>
        <dbReference type="EMBL" id="KUF79351.1"/>
    </source>
</evidence>
<name>A0A0W8C5J7_PHYNI</name>
<feature type="region of interest" description="Disordered" evidence="1">
    <location>
        <begin position="1558"/>
        <end position="1579"/>
    </location>
</feature>
<feature type="region of interest" description="Disordered" evidence="1">
    <location>
        <begin position="183"/>
        <end position="214"/>
    </location>
</feature>
<organism evidence="2 3">
    <name type="scientific">Phytophthora nicotianae</name>
    <name type="common">Potato buckeye rot agent</name>
    <name type="synonym">Phytophthora parasitica</name>
    <dbReference type="NCBI Taxonomy" id="4792"/>
    <lineage>
        <taxon>Eukaryota</taxon>
        <taxon>Sar</taxon>
        <taxon>Stramenopiles</taxon>
        <taxon>Oomycota</taxon>
        <taxon>Peronosporomycetes</taxon>
        <taxon>Peronosporales</taxon>
        <taxon>Peronosporaceae</taxon>
        <taxon>Phytophthora</taxon>
    </lineage>
</organism>
<feature type="region of interest" description="Disordered" evidence="1">
    <location>
        <begin position="1344"/>
        <end position="1368"/>
    </location>
</feature>
<feature type="compositionally biased region" description="Basic residues" evidence="1">
    <location>
        <begin position="767"/>
        <end position="776"/>
    </location>
</feature>
<evidence type="ECO:0000256" key="1">
    <source>
        <dbReference type="SAM" id="MobiDB-lite"/>
    </source>
</evidence>
<dbReference type="OrthoDB" id="73448at2759"/>
<feature type="compositionally biased region" description="Polar residues" evidence="1">
    <location>
        <begin position="800"/>
        <end position="813"/>
    </location>
</feature>
<sequence length="1854" mass="202279">MEKSVTPRDSPPRTTKLDNNADSSHTSPPPHAHTFGYTGTHVVANLRRGWRPESDGGRHDSPLFSRHRKRPSSSSIDSNRRRESETSTVTVNGEQQETKAQQALPSIKPDVTAALPPALVTAINAEKLSVQPPRTPQGQPTYTTFDDGGLSAAQRVRMELSGSRAGSGSRANSSEDIFVSNSPVFDEKKSGPRSCPSSYKDVGGKRARLSPGKGRQVRSGELIVSKLLPTRDNVNSLLTYLHELQISEASLRKQLMTTKQHTEEELYQSLTKLNELQRTMQKVERDRQIAEQRLEEKEQRIRELAAKLKKAETTQARLSPARGSGSPSHELVEQTASMELQTPSQNAKVPGPPTEESPALILEALHLSTQTSHVAASSLRPPQLQSIKDETAQFAVLSPGSPNRPLWDPWASGGATPMKDLPPVFTIGSTELHPVVTSPASTGEPTTNKVDDFELRSVLMSPRGAQDEDEATESVHPTPQTDEQYVSPGLLIEQEESTLIEPQHHPSPLRRPSPYPQQQGVIPMDAQVGKYGVELQEEISLTDFSPQIDSLLHVGAMPPIHESPLEQQEENVDKLDSAVEEADLKNNGMTPPTPPNFAEPSTTPPPKPMVENTASEVGTLHSESVQVTQSEQAWTDEAENTGISMPSIPLLSPPPPPPSMPDSPAQKESKDKDAEPASLETLLIDFFTEADKKRLKMAKVYGKRYAGREKWLFAELTKRYGADKVAALKARYEDGIATTTTNTSSDRNGKQDDHVTKSPDTISKAGRQGHPRHLHFFHPPTPANSVGLGADIPLVPTPNAPSKENNSPNSQRGQILEGVGAPPSLRGKTSTDRAVRESPHQLHSVSNTTPVADPPPPFPTTQTIDETDSAATANAGPSMTSRPPPLVHQEKPASSFNQPQPPSFQRGMETSNAAPLGLRQRHNASGRSAETQKPSGVRHHAVALEGLLKELYKNHQPDKLKNVPVVAKQYAGKERELVGLLKGKYGALSVKRLEENLEVLERTHRNRGGKSAAKKRGCFMLTVSLMFWLWVLLYFSFGAVFVSFVVLNAWECRALDNDEQELESSEECVPLKKELETFTYERVADYMSQSHPDACFCSEWKARENALFTNLSGDDLLNLVRLVPFSPDLFGSAWIATVKEQVPSQESYDNYAKPVVDLSLDVGSFVWSSVLELTRYDEASEEKSPIVEEDIADIPSLNEESESNAHTDSPDRAADEMEKEMENESFVNEVDSDDHLPQINLVDHLTDETERNIPPDQPRMEEERIKSEGELQVGEVYVTVKEDTSEEVLVEEGIFSFPPEAEDEQFRTVGSPDAVESENIQSVKELPVSAEVYEMEKTEMVESLAKDGSVVVPGEETESINGDDDETSFSTEAKVIYSTDHVAHDLSDAAVEELSVEESAAESDDIVEIDVVQDAEDLSYVEAETVAGTTEKELTAKPTEGYSSFVLEGESHPVADIGEGLSSDFSEAEPEMIVESESVAVDSLEDSESGTDPAEVALTTSSPADAVVEATSDVNISSDAFDGGSKNTEEELVCSDEFEDDAARRESDTVSVDVPNELSIPADIDEMPVLKSKSGEEDVSITLSEEVEIDTEQNEHGAVIEVESETANDEVEMVVLKEDPASIAVEEELMAGLSFELPSNSNDVDTAERQSEESDELGPTIPAEADASVPRLAEGVGGVVDDAAEELVEVHDNEPYKQKENIQEVPSLSADMKPVAVEESGELTPPFDPEAGNLEGDVDGEATVNDDTESSTLSALEVEQYVPEADMVNELGEVPPSLEEGIDTVEPIEDVGGSVLDEEVSFISDTPVPNSDDSDDIEEEEEIAFMEDLEDPEEVLRMAELAAAAAEFSTMESR</sequence>
<gene>
    <name evidence="2" type="ORF">AM587_10011405</name>
</gene>
<feature type="region of interest" description="Disordered" evidence="1">
    <location>
        <begin position="1635"/>
        <end position="1670"/>
    </location>
</feature>
<feature type="region of interest" description="Disordered" evidence="1">
    <location>
        <begin position="584"/>
        <end position="612"/>
    </location>
</feature>
<comment type="caution">
    <text evidence="2">The sequence shown here is derived from an EMBL/GenBank/DDBJ whole genome shotgun (WGS) entry which is preliminary data.</text>
</comment>
<feature type="compositionally biased region" description="Basic and acidic residues" evidence="1">
    <location>
        <begin position="829"/>
        <end position="840"/>
    </location>
</feature>
<feature type="region of interest" description="Disordered" evidence="1">
    <location>
        <begin position="642"/>
        <end position="677"/>
    </location>
</feature>
<feature type="region of interest" description="Disordered" evidence="1">
    <location>
        <begin position="463"/>
        <end position="485"/>
    </location>
</feature>
<feature type="compositionally biased region" description="Basic and acidic residues" evidence="1">
    <location>
        <begin position="50"/>
        <end position="61"/>
    </location>
</feature>
<proteinExistence type="predicted"/>
<protein>
    <submittedName>
        <fullName evidence="2">Uncharacterized protein</fullName>
    </submittedName>
</protein>
<evidence type="ECO:0000313" key="3">
    <source>
        <dbReference type="Proteomes" id="UP000052943"/>
    </source>
</evidence>
<feature type="region of interest" description="Disordered" evidence="1">
    <location>
        <begin position="1"/>
        <end position="102"/>
    </location>
</feature>
<accession>A0A0W8C5J7</accession>
<feature type="compositionally biased region" description="Acidic residues" evidence="1">
    <location>
        <begin position="1736"/>
        <end position="1749"/>
    </location>
</feature>
<feature type="compositionally biased region" description="Polar residues" evidence="1">
    <location>
        <begin position="17"/>
        <end position="26"/>
    </location>
</feature>
<feature type="compositionally biased region" description="Basic and acidic residues" evidence="1">
    <location>
        <begin position="665"/>
        <end position="675"/>
    </location>
</feature>
<feature type="compositionally biased region" description="Polar residues" evidence="1">
    <location>
        <begin position="475"/>
        <end position="484"/>
    </location>
</feature>
<feature type="region of interest" description="Disordered" evidence="1">
    <location>
        <begin position="311"/>
        <end position="332"/>
    </location>
</feature>
<dbReference type="STRING" id="4790.A0A0W8C5J7"/>
<dbReference type="Proteomes" id="UP000052943">
    <property type="component" value="Unassembled WGS sequence"/>
</dbReference>
<feature type="compositionally biased region" description="Pro residues" evidence="1">
    <location>
        <begin position="651"/>
        <end position="661"/>
    </location>
</feature>
<feature type="region of interest" description="Disordered" evidence="1">
    <location>
        <begin position="739"/>
        <end position="910"/>
    </location>
</feature>
<feature type="compositionally biased region" description="Polar residues" evidence="1">
    <location>
        <begin position="86"/>
        <end position="102"/>
    </location>
</feature>
<feature type="compositionally biased region" description="Basic and acidic residues" evidence="1">
    <location>
        <begin position="747"/>
        <end position="757"/>
    </location>
</feature>